<feature type="transmembrane region" description="Helical" evidence="1">
    <location>
        <begin position="90"/>
        <end position="111"/>
    </location>
</feature>
<proteinExistence type="predicted"/>
<evidence type="ECO:0000313" key="2">
    <source>
        <dbReference type="EMBL" id="KAK9167481.1"/>
    </source>
</evidence>
<evidence type="ECO:0000313" key="3">
    <source>
        <dbReference type="Proteomes" id="UP001419268"/>
    </source>
</evidence>
<name>A0AAP0LAM7_9MAGN</name>
<dbReference type="EMBL" id="JBBNAG010000001">
    <property type="protein sequence ID" value="KAK9167481.1"/>
    <property type="molecule type" value="Genomic_DNA"/>
</dbReference>
<evidence type="ECO:0000256" key="1">
    <source>
        <dbReference type="SAM" id="Phobius"/>
    </source>
</evidence>
<keyword evidence="1" id="KW-1133">Transmembrane helix</keyword>
<dbReference type="Proteomes" id="UP001419268">
    <property type="component" value="Unassembled WGS sequence"/>
</dbReference>
<reference evidence="2 3" key="1">
    <citation type="submission" date="2024-01" db="EMBL/GenBank/DDBJ databases">
        <title>Genome assemblies of Stephania.</title>
        <authorList>
            <person name="Yang L."/>
        </authorList>
    </citation>
    <scope>NUCLEOTIDE SEQUENCE [LARGE SCALE GENOMIC DNA]</scope>
    <source>
        <strain evidence="2">JXDWG</strain>
        <tissue evidence="2">Leaf</tissue>
    </source>
</reference>
<comment type="caution">
    <text evidence="2">The sequence shown here is derived from an EMBL/GenBank/DDBJ whole genome shotgun (WGS) entry which is preliminary data.</text>
</comment>
<accession>A0AAP0LAM7</accession>
<feature type="transmembrane region" description="Helical" evidence="1">
    <location>
        <begin position="54"/>
        <end position="75"/>
    </location>
</feature>
<dbReference type="PANTHER" id="PTHR35278:SF1">
    <property type="entry name" value="F8K7.16"/>
    <property type="match status" value="1"/>
</dbReference>
<dbReference type="PANTHER" id="PTHR35278">
    <property type="entry name" value="TRANSMEMBRANE PROTEIN-RELATED"/>
    <property type="match status" value="1"/>
</dbReference>
<keyword evidence="3" id="KW-1185">Reference proteome</keyword>
<sequence length="235" mass="27370">MGNIVGSFLSGFTKVVNNLFEGPLNLISGKSCGSICGSTWDLICYIENFCVVNLLKMAAVLILLYIVLLFFYLLYKTGICGCLCRSLCRMLWTCMVSWFSIWEYVCAFLCFKTRINMVRRQRHHRARMSEMEEYYYSTDTDDFGDGSFSYHMPRSRSRQCRRVRFRRRSLRPRSHRVRVGISRNDVYMSRGGARPFKFGRHLGSAVHNIKVTQTSKFVRKGGSRVLGGHQKRRSW</sequence>
<protein>
    <submittedName>
        <fullName evidence="2">Uncharacterized protein</fullName>
    </submittedName>
</protein>
<organism evidence="2 3">
    <name type="scientific">Stephania cephalantha</name>
    <dbReference type="NCBI Taxonomy" id="152367"/>
    <lineage>
        <taxon>Eukaryota</taxon>
        <taxon>Viridiplantae</taxon>
        <taxon>Streptophyta</taxon>
        <taxon>Embryophyta</taxon>
        <taxon>Tracheophyta</taxon>
        <taxon>Spermatophyta</taxon>
        <taxon>Magnoliopsida</taxon>
        <taxon>Ranunculales</taxon>
        <taxon>Menispermaceae</taxon>
        <taxon>Menispermoideae</taxon>
        <taxon>Cissampelideae</taxon>
        <taxon>Stephania</taxon>
    </lineage>
</organism>
<keyword evidence="1" id="KW-0812">Transmembrane</keyword>
<keyword evidence="1" id="KW-0472">Membrane</keyword>
<gene>
    <name evidence="2" type="ORF">Scep_002672</name>
</gene>
<dbReference type="AlphaFoldDB" id="A0AAP0LAM7"/>